<evidence type="ECO:0000313" key="2">
    <source>
        <dbReference type="Proteomes" id="UP001286456"/>
    </source>
</evidence>
<name>A0AAE0MHJ5_9PEZI</name>
<gene>
    <name evidence="1" type="ORF">B0T19DRAFT_397770</name>
</gene>
<protein>
    <submittedName>
        <fullName evidence="1">Uncharacterized protein</fullName>
    </submittedName>
</protein>
<comment type="caution">
    <text evidence="1">The sequence shown here is derived from an EMBL/GenBank/DDBJ whole genome shotgun (WGS) entry which is preliminary data.</text>
</comment>
<organism evidence="1 2">
    <name type="scientific">Cercophora scortea</name>
    <dbReference type="NCBI Taxonomy" id="314031"/>
    <lineage>
        <taxon>Eukaryota</taxon>
        <taxon>Fungi</taxon>
        <taxon>Dikarya</taxon>
        <taxon>Ascomycota</taxon>
        <taxon>Pezizomycotina</taxon>
        <taxon>Sordariomycetes</taxon>
        <taxon>Sordariomycetidae</taxon>
        <taxon>Sordariales</taxon>
        <taxon>Lasiosphaeriaceae</taxon>
        <taxon>Cercophora</taxon>
    </lineage>
</organism>
<dbReference type="AlphaFoldDB" id="A0AAE0MHJ5"/>
<proteinExistence type="predicted"/>
<keyword evidence="2" id="KW-1185">Reference proteome</keyword>
<reference evidence="1" key="2">
    <citation type="submission" date="2023-06" db="EMBL/GenBank/DDBJ databases">
        <authorList>
            <consortium name="Lawrence Berkeley National Laboratory"/>
            <person name="Haridas S."/>
            <person name="Hensen N."/>
            <person name="Bonometti L."/>
            <person name="Westerberg I."/>
            <person name="Brannstrom I.O."/>
            <person name="Guillou S."/>
            <person name="Cros-Aarteil S."/>
            <person name="Calhoun S."/>
            <person name="Kuo A."/>
            <person name="Mondo S."/>
            <person name="Pangilinan J."/>
            <person name="Riley R."/>
            <person name="Labutti K."/>
            <person name="Andreopoulos B."/>
            <person name="Lipzen A."/>
            <person name="Chen C."/>
            <person name="Yanf M."/>
            <person name="Daum C."/>
            <person name="Ng V."/>
            <person name="Clum A."/>
            <person name="Steindorff A."/>
            <person name="Ohm R."/>
            <person name="Martin F."/>
            <person name="Silar P."/>
            <person name="Natvig D."/>
            <person name="Lalanne C."/>
            <person name="Gautier V."/>
            <person name="Ament-Velasquez S.L."/>
            <person name="Kruys A."/>
            <person name="Hutchinson M.I."/>
            <person name="Powell A.J."/>
            <person name="Barry K."/>
            <person name="Miller A.N."/>
            <person name="Grigoriev I.V."/>
            <person name="Debuchy R."/>
            <person name="Gladieux P."/>
            <person name="Thoren M.H."/>
            <person name="Johannesson H."/>
        </authorList>
    </citation>
    <scope>NUCLEOTIDE SEQUENCE</scope>
    <source>
        <strain evidence="1">SMH4131-1</strain>
    </source>
</reference>
<dbReference type="Proteomes" id="UP001286456">
    <property type="component" value="Unassembled WGS sequence"/>
</dbReference>
<dbReference type="EMBL" id="JAUEPO010000002">
    <property type="protein sequence ID" value="KAK3331953.1"/>
    <property type="molecule type" value="Genomic_DNA"/>
</dbReference>
<reference evidence="1" key="1">
    <citation type="journal article" date="2023" name="Mol. Phylogenet. Evol.">
        <title>Genome-scale phylogeny and comparative genomics of the fungal order Sordariales.</title>
        <authorList>
            <person name="Hensen N."/>
            <person name="Bonometti L."/>
            <person name="Westerberg I."/>
            <person name="Brannstrom I.O."/>
            <person name="Guillou S."/>
            <person name="Cros-Aarteil S."/>
            <person name="Calhoun S."/>
            <person name="Haridas S."/>
            <person name="Kuo A."/>
            <person name="Mondo S."/>
            <person name="Pangilinan J."/>
            <person name="Riley R."/>
            <person name="LaButti K."/>
            <person name="Andreopoulos B."/>
            <person name="Lipzen A."/>
            <person name="Chen C."/>
            <person name="Yan M."/>
            <person name="Daum C."/>
            <person name="Ng V."/>
            <person name="Clum A."/>
            <person name="Steindorff A."/>
            <person name="Ohm R.A."/>
            <person name="Martin F."/>
            <person name="Silar P."/>
            <person name="Natvig D.O."/>
            <person name="Lalanne C."/>
            <person name="Gautier V."/>
            <person name="Ament-Velasquez S.L."/>
            <person name="Kruys A."/>
            <person name="Hutchinson M.I."/>
            <person name="Powell A.J."/>
            <person name="Barry K."/>
            <person name="Miller A.N."/>
            <person name="Grigoriev I.V."/>
            <person name="Debuchy R."/>
            <person name="Gladieux P."/>
            <person name="Hiltunen Thoren M."/>
            <person name="Johannesson H."/>
        </authorList>
    </citation>
    <scope>NUCLEOTIDE SEQUENCE</scope>
    <source>
        <strain evidence="1">SMH4131-1</strain>
    </source>
</reference>
<evidence type="ECO:0000313" key="1">
    <source>
        <dbReference type="EMBL" id="KAK3331953.1"/>
    </source>
</evidence>
<accession>A0AAE0MHJ5</accession>
<sequence>MASPLTSTPSSPTTASMEYKIKEEFINQCIQCWTAKKQPMTESEIITHYAAANFVTPKPPGAKPGSLLPNPSGGYVFVPYDRDPAGIPELLRRRILELECWACDSRNSELLKSVEKLIDEEVQEKCYLEFQEGSDVSSLDFRGKVELCAQYRLLSNHVYAGLDLISGGQFKFGACKVDSYGNITMAWHHLDWKCTLEDMVDKLEAFSRPSSFQPHRVIPGRLKEINSVIQHLEAASGAVDLKQELVQFQCQAETENNTDEHGNADWKFFMCNRETVNPGMESRSWKALDGLEGFYSLRREAKRSGMWLVLINPRQLRFYKMSQSIEKLLEYQHQHYVQHHSPADPDSEGLASPYFDHDDGWRSGTQNYMSFDG</sequence>